<dbReference type="EMBL" id="QWEY01000006">
    <property type="protein sequence ID" value="RGP36878.1"/>
    <property type="molecule type" value="Genomic_DNA"/>
</dbReference>
<dbReference type="RefSeq" id="WP_118152507.1">
    <property type="nucleotide sequence ID" value="NZ_QWEY01000006.1"/>
</dbReference>
<evidence type="ECO:0000313" key="2">
    <source>
        <dbReference type="EMBL" id="RGP36878.1"/>
    </source>
</evidence>
<dbReference type="PANTHER" id="PTHR43300">
    <property type="entry name" value="ACETYLTRANSFERASE"/>
    <property type="match status" value="1"/>
</dbReference>
<dbReference type="Proteomes" id="UP000284547">
    <property type="component" value="Unassembled WGS sequence"/>
</dbReference>
<reference evidence="2 3" key="1">
    <citation type="submission" date="2018-08" db="EMBL/GenBank/DDBJ databases">
        <title>Flavobacterium tibetense sp. nov., isolated from a wetland YonghuCo on Tibetan Plateau.</title>
        <authorList>
            <person name="Phurbu D."/>
            <person name="Lu H."/>
            <person name="Xing P."/>
        </authorList>
    </citation>
    <scope>NUCLEOTIDE SEQUENCE [LARGE SCALE GENOMIC DNA]</scope>
    <source>
        <strain evidence="2 3">DJC</strain>
    </source>
</reference>
<dbReference type="Gene3D" id="3.40.50.20">
    <property type="match status" value="1"/>
</dbReference>
<evidence type="ECO:0000256" key="1">
    <source>
        <dbReference type="ARBA" id="ARBA00007274"/>
    </source>
</evidence>
<sequence length="241" mass="24947">MTEPAEPAPIRGVDSFDEVVLYGSRGHSQMMMAVLQTHWQGRVRLRAVVDDLDNGFVHPALGVPVISGADRLAQLPAVPVLLSMGDGAVRARIAARLAHEGAVLANIAHRTPGTVAADARFGPGCVIDLTSRICPAVVLGTGVQVLAAVIGHDVSVGDFSTLAFGAIINGHVEIGSHVTIGSGAIICNGRPGHPIRIGDGAVIGVGAVVMRDVPAGARMMGNPAMPVRDWARLQALIRQTP</sequence>
<dbReference type="GO" id="GO:0016740">
    <property type="term" value="F:transferase activity"/>
    <property type="evidence" value="ECO:0007669"/>
    <property type="project" value="UniProtKB-KW"/>
</dbReference>
<dbReference type="SUPFAM" id="SSF51161">
    <property type="entry name" value="Trimeric LpxA-like enzymes"/>
    <property type="match status" value="1"/>
</dbReference>
<dbReference type="PANTHER" id="PTHR43300:SF7">
    <property type="entry name" value="UDP-N-ACETYLBACILLOSAMINE N-ACETYLTRANSFERASE"/>
    <property type="match status" value="1"/>
</dbReference>
<dbReference type="InterPro" id="IPR011004">
    <property type="entry name" value="Trimer_LpxA-like_sf"/>
</dbReference>
<gene>
    <name evidence="2" type="ORF">D1012_12035</name>
</gene>
<evidence type="ECO:0000313" key="3">
    <source>
        <dbReference type="Proteomes" id="UP000284547"/>
    </source>
</evidence>
<keyword evidence="3" id="KW-1185">Reference proteome</keyword>
<name>A0A411Z1F9_9RHOB</name>
<proteinExistence type="inferred from homology"/>
<dbReference type="InterPro" id="IPR050179">
    <property type="entry name" value="Trans_hexapeptide_repeat"/>
</dbReference>
<comment type="caution">
    <text evidence="2">The sequence shown here is derived from an EMBL/GenBank/DDBJ whole genome shotgun (WGS) entry which is preliminary data.</text>
</comment>
<protein>
    <submittedName>
        <fullName evidence="2">Acetyltransferase</fullName>
    </submittedName>
</protein>
<organism evidence="2 3">
    <name type="scientific">Pseudotabrizicola alkalilacus</name>
    <dbReference type="NCBI Taxonomy" id="2305252"/>
    <lineage>
        <taxon>Bacteria</taxon>
        <taxon>Pseudomonadati</taxon>
        <taxon>Pseudomonadota</taxon>
        <taxon>Alphaproteobacteria</taxon>
        <taxon>Rhodobacterales</taxon>
        <taxon>Paracoccaceae</taxon>
        <taxon>Pseudotabrizicola</taxon>
    </lineage>
</organism>
<dbReference type="AlphaFoldDB" id="A0A411Z1F9"/>
<keyword evidence="2" id="KW-0808">Transferase</keyword>
<comment type="similarity">
    <text evidence="1">Belongs to the transferase hexapeptide repeat family.</text>
</comment>
<dbReference type="Gene3D" id="2.160.10.10">
    <property type="entry name" value="Hexapeptide repeat proteins"/>
    <property type="match status" value="1"/>
</dbReference>
<accession>A0A411Z1F9</accession>